<dbReference type="Proteomes" id="UP000625316">
    <property type="component" value="Unassembled WGS sequence"/>
</dbReference>
<dbReference type="EMBL" id="JADEXQ010000192">
    <property type="protein sequence ID" value="MBE9033405.1"/>
    <property type="molecule type" value="Genomic_DNA"/>
</dbReference>
<proteinExistence type="predicted"/>
<dbReference type="RefSeq" id="WP_264328208.1">
    <property type="nucleotide sequence ID" value="NZ_JADEXQ010000192.1"/>
</dbReference>
<reference evidence="1" key="1">
    <citation type="submission" date="2020-10" db="EMBL/GenBank/DDBJ databases">
        <authorList>
            <person name="Castelo-Branco R."/>
            <person name="Eusebio N."/>
            <person name="Adriana R."/>
            <person name="Vieira A."/>
            <person name="Brugerolle De Fraissinette N."/>
            <person name="Rezende De Castro R."/>
            <person name="Schneider M.P."/>
            <person name="Vasconcelos V."/>
            <person name="Leao P.N."/>
        </authorList>
    </citation>
    <scope>NUCLEOTIDE SEQUENCE</scope>
    <source>
        <strain evidence="1">LEGE 11480</strain>
    </source>
</reference>
<accession>A0A928VRZ5</accession>
<evidence type="ECO:0000313" key="2">
    <source>
        <dbReference type="Proteomes" id="UP000625316"/>
    </source>
</evidence>
<name>A0A928VRZ5_9CYAN</name>
<evidence type="ECO:0000313" key="1">
    <source>
        <dbReference type="EMBL" id="MBE9033405.1"/>
    </source>
</evidence>
<comment type="caution">
    <text evidence="1">The sequence shown here is derived from an EMBL/GenBank/DDBJ whole genome shotgun (WGS) entry which is preliminary data.</text>
</comment>
<organism evidence="1 2">
    <name type="scientific">Romeriopsis navalis LEGE 11480</name>
    <dbReference type="NCBI Taxonomy" id="2777977"/>
    <lineage>
        <taxon>Bacteria</taxon>
        <taxon>Bacillati</taxon>
        <taxon>Cyanobacteriota</taxon>
        <taxon>Cyanophyceae</taxon>
        <taxon>Leptolyngbyales</taxon>
        <taxon>Leptolyngbyaceae</taxon>
        <taxon>Romeriopsis</taxon>
        <taxon>Romeriopsis navalis</taxon>
    </lineage>
</organism>
<sequence>MNQAMHAAVAEVMGNEGFKPIEDFVVHGGEMHVSRRVAAHFKSLGLPGTDRLDGAESLAEIALARPFMHPLAAPLAGDAARGVNSWGCVSMVINAAMMWGDQPNDDGLGAWKMLQQWVRLAEPGLDLADMLKRIRWDDDALMRLAAIAQSGFEQMAESFSAEP</sequence>
<gene>
    <name evidence="1" type="ORF">IQ266_27115</name>
</gene>
<keyword evidence="2" id="KW-1185">Reference proteome</keyword>
<protein>
    <submittedName>
        <fullName evidence="1">Uncharacterized protein</fullName>
    </submittedName>
</protein>
<dbReference type="AlphaFoldDB" id="A0A928VRZ5"/>